<gene>
    <name evidence="1" type="primary">SMC3</name>
    <name evidence="1" type="ORF">M8818_003988</name>
</gene>
<organism evidence="1 2">
    <name type="scientific">Zalaria obscura</name>
    <dbReference type="NCBI Taxonomy" id="2024903"/>
    <lineage>
        <taxon>Eukaryota</taxon>
        <taxon>Fungi</taxon>
        <taxon>Dikarya</taxon>
        <taxon>Ascomycota</taxon>
        <taxon>Pezizomycotina</taxon>
        <taxon>Dothideomycetes</taxon>
        <taxon>Dothideomycetidae</taxon>
        <taxon>Dothideales</taxon>
        <taxon>Zalariaceae</taxon>
        <taxon>Zalaria</taxon>
    </lineage>
</organism>
<comment type="caution">
    <text evidence="1">The sequence shown here is derived from an EMBL/GenBank/DDBJ whole genome shotgun (WGS) entry which is preliminary data.</text>
</comment>
<accession>A0ACC3SD74</accession>
<sequence length="1201" mass="136562">MHIKQIIIQGFKSYKDQTVVEPFSPKHNVIVGRNGSGKSNFFAAIRFVLSDAYTQMSREERQALLHEGSGSAVMSAYVEIIFDNTDRRFPTSGDEVVLRRTIGQKKDEYSIDRKNSTKADVMSMLESAGFSRSNPYYIVPQGRVTTLTNMKDTERLTLLKEVAGTEVYEARRTESLKIMEETTMKRKKIDELLEYIIARLKELEEEKEELRAFQEKDRERRCLEYTIHNREQQEISAALEQLDEARATGVEETDDNRTRFVQGEQELSEFERQITALKQEIEFLNLDKRNLEDERKDAARKKAKIELDVKNLTDGQSAAQQARAQHTNTLQELETRIRQCEAELAEINPQYNSQREQEAEIRRQLTEAEHTRQRLFAKQGRQTQFRSKRERDAWLQKEIDEVNVALATRKAVTMQTTEEITELESQLGQLDTDIIDLRARIDNRGDEAQSISSDIQKAREDRDGLIDKRKELWREEAKLDSMISNAKDELEKAERFLSHMMDQNTSRGIASVRRIARQHNIEGVHGTLAELFTVNDKYKTAAEVTAGTSLFHYVVDTDETATRVLEVLQREKAGRVTFMPLNRLRPRPANIPKAADAVHLLSKIQYEPAYEKAFQQVFGKTIVCPNLQVAAQYARSHGVGAITPDGDRADKKGALTGGFHDPRNSRMDGVRNVAGARATFESHRDRKNEITQELQALDQQITKAVSNLQKLEQQRMQQENSYGPLRQELRGKLSDLQAKRDELEKKQRARENVEAAVRELGSQQEGYEQELASDFKKTLSADEERQLENLGPAVQNLQKQVATLSSARSELEARKTNLEVELRENLRPRLENLQAQVSESGNGAETGSGSAARLAERQRDLERAEATLADLNAQLGECDSSIESKQRSLSETEASRAELLKAQEDLARHISRYQRQVEKSAGKRAVLAARAAEVAANIRTLGVLPEAAFTRQYTDLPFDRATKRLHKVNSALKGYGTVNKKAFEQYNNFTRQQEQLDARRKELDDSQRSIQDLIDALDQRKDEAIERTFKQVSREFARIFEKLVPAGKGRLLIQRRTDRQAAEDPESGDEARSVENYTGVGISVSFNSKHDEQQRIQQLSGGQKSLCALALVFAIQASDPAPFYLFDEIDANLDAQYRTAVAAMLHESAENGQFICTTFRPEMLHVAEKCYGVSYINKTSSIDVVSKEQALDFVEGQISGR</sequence>
<protein>
    <submittedName>
        <fullName evidence="1">Structural maintenance of chromosomes protein 3</fullName>
    </submittedName>
</protein>
<reference evidence="1" key="1">
    <citation type="submission" date="2024-02" db="EMBL/GenBank/DDBJ databases">
        <title>Metagenome Assembled Genome of Zalaria obscura JY119.</title>
        <authorList>
            <person name="Vighnesh L."/>
            <person name="Jagadeeshwari U."/>
            <person name="Venkata Ramana C."/>
            <person name="Sasikala C."/>
        </authorList>
    </citation>
    <scope>NUCLEOTIDE SEQUENCE</scope>
    <source>
        <strain evidence="1">JY119</strain>
    </source>
</reference>
<evidence type="ECO:0000313" key="1">
    <source>
        <dbReference type="EMBL" id="KAK8209024.1"/>
    </source>
</evidence>
<name>A0ACC3SD74_9PEZI</name>
<proteinExistence type="predicted"/>
<evidence type="ECO:0000313" key="2">
    <source>
        <dbReference type="Proteomes" id="UP001320706"/>
    </source>
</evidence>
<dbReference type="EMBL" id="JAMKPW020000018">
    <property type="protein sequence ID" value="KAK8209024.1"/>
    <property type="molecule type" value="Genomic_DNA"/>
</dbReference>
<dbReference type="Proteomes" id="UP001320706">
    <property type="component" value="Unassembled WGS sequence"/>
</dbReference>
<keyword evidence="2" id="KW-1185">Reference proteome</keyword>